<sequence>MNCGYGKMSRCAVAAVSYLAECYPSGHRANSREIAENRNLSQALVAKILTVLSREKIVNGTPGPGGGYLLNVAPEKLSLADIVLIFEDPESTDMCPYGPDWCGSESPCPMHDMLVEMQESSVQKMRDTPFSIFIGNSAKI</sequence>
<evidence type="ECO:0000313" key="1">
    <source>
        <dbReference type="EMBL" id="MBK1791815.1"/>
    </source>
</evidence>
<dbReference type="RefSeq" id="WP_200311831.1">
    <property type="nucleotide sequence ID" value="NZ_JAENIM010000041.1"/>
</dbReference>
<dbReference type="InterPro" id="IPR036390">
    <property type="entry name" value="WH_DNA-bd_sf"/>
</dbReference>
<dbReference type="AlphaFoldDB" id="A0A8J7SM40"/>
<name>A0A8J7SM40_9BACT</name>
<dbReference type="Pfam" id="PF02082">
    <property type="entry name" value="Rrf2"/>
    <property type="match status" value="1"/>
</dbReference>
<dbReference type="PROSITE" id="PS51197">
    <property type="entry name" value="HTH_RRF2_2"/>
    <property type="match status" value="1"/>
</dbReference>
<dbReference type="GO" id="GO:0005829">
    <property type="term" value="C:cytosol"/>
    <property type="evidence" value="ECO:0007669"/>
    <property type="project" value="TreeGrafter"/>
</dbReference>
<organism evidence="1 2">
    <name type="scientific">Persicirhabdus sediminis</name>
    <dbReference type="NCBI Taxonomy" id="454144"/>
    <lineage>
        <taxon>Bacteria</taxon>
        <taxon>Pseudomonadati</taxon>
        <taxon>Verrucomicrobiota</taxon>
        <taxon>Verrucomicrobiia</taxon>
        <taxon>Verrucomicrobiales</taxon>
        <taxon>Verrucomicrobiaceae</taxon>
        <taxon>Persicirhabdus</taxon>
    </lineage>
</organism>
<comment type="caution">
    <text evidence="1">The sequence shown here is derived from an EMBL/GenBank/DDBJ whole genome shotgun (WGS) entry which is preliminary data.</text>
</comment>
<dbReference type="GO" id="GO:0003700">
    <property type="term" value="F:DNA-binding transcription factor activity"/>
    <property type="evidence" value="ECO:0007669"/>
    <property type="project" value="TreeGrafter"/>
</dbReference>
<dbReference type="Proteomes" id="UP000624703">
    <property type="component" value="Unassembled WGS sequence"/>
</dbReference>
<gene>
    <name evidence="1" type="ORF">JIN82_11690</name>
</gene>
<accession>A0A8J7SM40</accession>
<reference evidence="1" key="1">
    <citation type="submission" date="2021-01" db="EMBL/GenBank/DDBJ databases">
        <title>Modified the classification status of verrucomicrobia.</title>
        <authorList>
            <person name="Feng X."/>
        </authorList>
    </citation>
    <scope>NUCLEOTIDE SEQUENCE</scope>
    <source>
        <strain evidence="1">_KCTC 22039</strain>
    </source>
</reference>
<dbReference type="EMBL" id="JAENIM010000041">
    <property type="protein sequence ID" value="MBK1791815.1"/>
    <property type="molecule type" value="Genomic_DNA"/>
</dbReference>
<proteinExistence type="predicted"/>
<protein>
    <submittedName>
        <fullName evidence="1">Rrf2 family transcriptional regulator</fullName>
    </submittedName>
</protein>
<keyword evidence="2" id="KW-1185">Reference proteome</keyword>
<dbReference type="PANTHER" id="PTHR33221:SF15">
    <property type="entry name" value="HTH-TYPE TRANSCRIPTIONAL REGULATOR YWGB-RELATED"/>
    <property type="match status" value="1"/>
</dbReference>
<dbReference type="InterPro" id="IPR036388">
    <property type="entry name" value="WH-like_DNA-bd_sf"/>
</dbReference>
<dbReference type="SUPFAM" id="SSF46785">
    <property type="entry name" value="Winged helix' DNA-binding domain"/>
    <property type="match status" value="1"/>
</dbReference>
<dbReference type="Gene3D" id="1.10.10.10">
    <property type="entry name" value="Winged helix-like DNA-binding domain superfamily/Winged helix DNA-binding domain"/>
    <property type="match status" value="1"/>
</dbReference>
<dbReference type="PANTHER" id="PTHR33221">
    <property type="entry name" value="WINGED HELIX-TURN-HELIX TRANSCRIPTIONAL REGULATOR, RRF2 FAMILY"/>
    <property type="match status" value="1"/>
</dbReference>
<evidence type="ECO:0000313" key="2">
    <source>
        <dbReference type="Proteomes" id="UP000624703"/>
    </source>
</evidence>
<dbReference type="InterPro" id="IPR000944">
    <property type="entry name" value="Tscrpt_reg_Rrf2"/>
</dbReference>